<keyword evidence="1" id="KW-0472">Membrane</keyword>
<feature type="transmembrane region" description="Helical" evidence="1">
    <location>
        <begin position="47"/>
        <end position="69"/>
    </location>
</feature>
<protein>
    <submittedName>
        <fullName evidence="2">Uncharacterized protein</fullName>
    </submittedName>
</protein>
<feature type="transmembrane region" description="Helical" evidence="1">
    <location>
        <begin position="9"/>
        <end position="27"/>
    </location>
</feature>
<keyword evidence="1" id="KW-1133">Transmembrane helix</keyword>
<organism evidence="2 3">
    <name type="scientific">Flavobacterium nitrogenifigens</name>
    <dbReference type="NCBI Taxonomy" id="1617283"/>
    <lineage>
        <taxon>Bacteria</taxon>
        <taxon>Pseudomonadati</taxon>
        <taxon>Bacteroidota</taxon>
        <taxon>Flavobacteriia</taxon>
        <taxon>Flavobacteriales</taxon>
        <taxon>Flavobacteriaceae</taxon>
        <taxon>Flavobacterium</taxon>
    </lineage>
</organism>
<accession>A0A7W7IUS8</accession>
<feature type="transmembrane region" description="Helical" evidence="1">
    <location>
        <begin position="135"/>
        <end position="155"/>
    </location>
</feature>
<dbReference type="EMBL" id="JACHLD010000001">
    <property type="protein sequence ID" value="MBB4800934.1"/>
    <property type="molecule type" value="Genomic_DNA"/>
</dbReference>
<sequence>MEIKTFWRIVVKGIGLWLLINSIYVIPQFASTFSFIEQGSLNWESLIAVWAILFGTLAVYLVVTGFFLFKTEWIVSILKLDQKFTENRIDANIPYKSALSIAVIVIGALVFVEAIPRLCSSIYEFVKQKELIKDYVGTSWLIFYFLEALSGYLIMTNSKTIIKFIDKQTKDDTEQ</sequence>
<dbReference type="RefSeq" id="WP_184158946.1">
    <property type="nucleotide sequence ID" value="NZ_JACHLD010000001.1"/>
</dbReference>
<name>A0A7W7IUS8_9FLAO</name>
<comment type="caution">
    <text evidence="2">The sequence shown here is derived from an EMBL/GenBank/DDBJ whole genome shotgun (WGS) entry which is preliminary data.</text>
</comment>
<dbReference type="AlphaFoldDB" id="A0A7W7IUS8"/>
<keyword evidence="3" id="KW-1185">Reference proteome</keyword>
<evidence type="ECO:0000313" key="2">
    <source>
        <dbReference type="EMBL" id="MBB4800934.1"/>
    </source>
</evidence>
<dbReference type="Proteomes" id="UP000561681">
    <property type="component" value="Unassembled WGS sequence"/>
</dbReference>
<evidence type="ECO:0000313" key="3">
    <source>
        <dbReference type="Proteomes" id="UP000561681"/>
    </source>
</evidence>
<proteinExistence type="predicted"/>
<evidence type="ECO:0000256" key="1">
    <source>
        <dbReference type="SAM" id="Phobius"/>
    </source>
</evidence>
<feature type="transmembrane region" description="Helical" evidence="1">
    <location>
        <begin position="98"/>
        <end position="115"/>
    </location>
</feature>
<gene>
    <name evidence="2" type="ORF">HNP37_000973</name>
</gene>
<reference evidence="2 3" key="1">
    <citation type="submission" date="2020-08" db="EMBL/GenBank/DDBJ databases">
        <title>Functional genomics of gut bacteria from endangered species of beetles.</title>
        <authorList>
            <person name="Carlos-Shanley C."/>
        </authorList>
    </citation>
    <scope>NUCLEOTIDE SEQUENCE [LARGE SCALE GENOMIC DNA]</scope>
    <source>
        <strain evidence="2 3">S00142</strain>
    </source>
</reference>
<keyword evidence="1" id="KW-0812">Transmembrane</keyword>